<dbReference type="InterPro" id="IPR007219">
    <property type="entry name" value="XnlR_reg_dom"/>
</dbReference>
<dbReference type="CDD" id="cd12148">
    <property type="entry name" value="fungal_TF_MHR"/>
    <property type="match status" value="1"/>
</dbReference>
<feature type="compositionally biased region" description="Low complexity" evidence="4">
    <location>
        <begin position="845"/>
        <end position="862"/>
    </location>
</feature>
<dbReference type="Pfam" id="PF04082">
    <property type="entry name" value="Fungal_trans"/>
    <property type="match status" value="1"/>
</dbReference>
<dbReference type="EMBL" id="ML993587">
    <property type="protein sequence ID" value="KAF2169523.1"/>
    <property type="molecule type" value="Genomic_DNA"/>
</dbReference>
<evidence type="ECO:0000259" key="5">
    <source>
        <dbReference type="PROSITE" id="PS50048"/>
    </source>
</evidence>
<dbReference type="InterPro" id="IPR050613">
    <property type="entry name" value="Sec_Metabolite_Reg"/>
</dbReference>
<dbReference type="GO" id="GO:0003677">
    <property type="term" value="F:DNA binding"/>
    <property type="evidence" value="ECO:0007669"/>
    <property type="project" value="InterPro"/>
</dbReference>
<dbReference type="PANTHER" id="PTHR31001">
    <property type="entry name" value="UNCHARACTERIZED TRANSCRIPTIONAL REGULATORY PROTEIN"/>
    <property type="match status" value="1"/>
</dbReference>
<dbReference type="Gene3D" id="4.10.240.10">
    <property type="entry name" value="Zn(2)-C6 fungal-type DNA-binding domain"/>
    <property type="match status" value="1"/>
</dbReference>
<evidence type="ECO:0000256" key="4">
    <source>
        <dbReference type="SAM" id="MobiDB-lite"/>
    </source>
</evidence>
<evidence type="ECO:0000313" key="6">
    <source>
        <dbReference type="EMBL" id="KAF2169523.1"/>
    </source>
</evidence>
<feature type="compositionally biased region" description="Polar residues" evidence="4">
    <location>
        <begin position="51"/>
        <end position="65"/>
    </location>
</feature>
<dbReference type="PROSITE" id="PS50048">
    <property type="entry name" value="ZN2_CY6_FUNGAL_2"/>
    <property type="match status" value="1"/>
</dbReference>
<feature type="compositionally biased region" description="Gly residues" evidence="4">
    <location>
        <begin position="789"/>
        <end position="803"/>
    </location>
</feature>
<dbReference type="GO" id="GO:0005634">
    <property type="term" value="C:nucleus"/>
    <property type="evidence" value="ECO:0007669"/>
    <property type="project" value="UniProtKB-SubCell"/>
</dbReference>
<feature type="region of interest" description="Disordered" evidence="4">
    <location>
        <begin position="51"/>
        <end position="78"/>
    </location>
</feature>
<dbReference type="PROSITE" id="PS00463">
    <property type="entry name" value="ZN2_CY6_FUNGAL_1"/>
    <property type="match status" value="1"/>
</dbReference>
<keyword evidence="7" id="KW-1185">Reference proteome</keyword>
<keyword evidence="2" id="KW-0479">Metal-binding</keyword>
<dbReference type="SMART" id="SM00906">
    <property type="entry name" value="Fungal_trans"/>
    <property type="match status" value="1"/>
</dbReference>
<proteinExistence type="predicted"/>
<dbReference type="GeneID" id="54565248"/>
<evidence type="ECO:0000313" key="7">
    <source>
        <dbReference type="Proteomes" id="UP000799537"/>
    </source>
</evidence>
<dbReference type="GO" id="GO:0006351">
    <property type="term" value="P:DNA-templated transcription"/>
    <property type="evidence" value="ECO:0007669"/>
    <property type="project" value="InterPro"/>
</dbReference>
<gene>
    <name evidence="6" type="ORF">M409DRAFT_52064</name>
</gene>
<keyword evidence="3" id="KW-0539">Nucleus</keyword>
<feature type="region of interest" description="Disordered" evidence="4">
    <location>
        <begin position="170"/>
        <end position="190"/>
    </location>
</feature>
<evidence type="ECO:0000256" key="2">
    <source>
        <dbReference type="ARBA" id="ARBA00022723"/>
    </source>
</evidence>
<feature type="compositionally biased region" description="Low complexity" evidence="4">
    <location>
        <begin position="762"/>
        <end position="773"/>
    </location>
</feature>
<dbReference type="CDD" id="cd00067">
    <property type="entry name" value="GAL4"/>
    <property type="match status" value="1"/>
</dbReference>
<organism evidence="6 7">
    <name type="scientific">Zasmidium cellare ATCC 36951</name>
    <dbReference type="NCBI Taxonomy" id="1080233"/>
    <lineage>
        <taxon>Eukaryota</taxon>
        <taxon>Fungi</taxon>
        <taxon>Dikarya</taxon>
        <taxon>Ascomycota</taxon>
        <taxon>Pezizomycotina</taxon>
        <taxon>Dothideomycetes</taxon>
        <taxon>Dothideomycetidae</taxon>
        <taxon>Mycosphaerellales</taxon>
        <taxon>Mycosphaerellaceae</taxon>
        <taxon>Zasmidium</taxon>
    </lineage>
</organism>
<dbReference type="Pfam" id="PF00172">
    <property type="entry name" value="Zn_clus"/>
    <property type="match status" value="1"/>
</dbReference>
<feature type="region of interest" description="Disordered" evidence="4">
    <location>
        <begin position="843"/>
        <end position="865"/>
    </location>
</feature>
<feature type="domain" description="Zn(2)-C6 fungal-type" evidence="5">
    <location>
        <begin position="84"/>
        <end position="113"/>
    </location>
</feature>
<dbReference type="SMART" id="SM00066">
    <property type="entry name" value="GAL4"/>
    <property type="match status" value="1"/>
</dbReference>
<dbReference type="PANTHER" id="PTHR31001:SF40">
    <property type="entry name" value="ZN(II)2CYS6 TRANSCRIPTION FACTOR (EUROFUNG)"/>
    <property type="match status" value="1"/>
</dbReference>
<dbReference type="SUPFAM" id="SSF57701">
    <property type="entry name" value="Zn2/Cys6 DNA-binding domain"/>
    <property type="match status" value="1"/>
</dbReference>
<feature type="region of interest" description="Disordered" evidence="4">
    <location>
        <begin position="749"/>
        <end position="807"/>
    </location>
</feature>
<evidence type="ECO:0000256" key="1">
    <source>
        <dbReference type="ARBA" id="ARBA00004123"/>
    </source>
</evidence>
<evidence type="ECO:0000256" key="3">
    <source>
        <dbReference type="ARBA" id="ARBA00023242"/>
    </source>
</evidence>
<feature type="region of interest" description="Disordered" evidence="4">
    <location>
        <begin position="921"/>
        <end position="952"/>
    </location>
</feature>
<comment type="subcellular location">
    <subcellularLocation>
        <location evidence="1">Nucleus</location>
    </subcellularLocation>
</comment>
<feature type="region of interest" description="Disordered" evidence="4">
    <location>
        <begin position="1"/>
        <end position="38"/>
    </location>
</feature>
<name>A0A6A6CS36_ZASCE</name>
<dbReference type="AlphaFoldDB" id="A0A6A6CS36"/>
<dbReference type="GO" id="GO:0000981">
    <property type="term" value="F:DNA-binding transcription factor activity, RNA polymerase II-specific"/>
    <property type="evidence" value="ECO:0007669"/>
    <property type="project" value="InterPro"/>
</dbReference>
<feature type="compositionally biased region" description="Acidic residues" evidence="4">
    <location>
        <begin position="171"/>
        <end position="187"/>
    </location>
</feature>
<dbReference type="InterPro" id="IPR001138">
    <property type="entry name" value="Zn2Cys6_DnaBD"/>
</dbReference>
<dbReference type="OrthoDB" id="424974at2759"/>
<dbReference type="RefSeq" id="XP_033670412.1">
    <property type="nucleotide sequence ID" value="XM_033811976.1"/>
</dbReference>
<reference evidence="6" key="1">
    <citation type="journal article" date="2020" name="Stud. Mycol.">
        <title>101 Dothideomycetes genomes: a test case for predicting lifestyles and emergence of pathogens.</title>
        <authorList>
            <person name="Haridas S."/>
            <person name="Albert R."/>
            <person name="Binder M."/>
            <person name="Bloem J."/>
            <person name="Labutti K."/>
            <person name="Salamov A."/>
            <person name="Andreopoulos B."/>
            <person name="Baker S."/>
            <person name="Barry K."/>
            <person name="Bills G."/>
            <person name="Bluhm B."/>
            <person name="Cannon C."/>
            <person name="Castanera R."/>
            <person name="Culley D."/>
            <person name="Daum C."/>
            <person name="Ezra D."/>
            <person name="Gonzalez J."/>
            <person name="Henrissat B."/>
            <person name="Kuo A."/>
            <person name="Liang C."/>
            <person name="Lipzen A."/>
            <person name="Lutzoni F."/>
            <person name="Magnuson J."/>
            <person name="Mondo S."/>
            <person name="Nolan M."/>
            <person name="Ohm R."/>
            <person name="Pangilinan J."/>
            <person name="Park H.-J."/>
            <person name="Ramirez L."/>
            <person name="Alfaro M."/>
            <person name="Sun H."/>
            <person name="Tritt A."/>
            <person name="Yoshinaga Y."/>
            <person name="Zwiers L.-H."/>
            <person name="Turgeon B."/>
            <person name="Goodwin S."/>
            <person name="Spatafora J."/>
            <person name="Crous P."/>
            <person name="Grigoriev I."/>
        </authorList>
    </citation>
    <scope>NUCLEOTIDE SEQUENCE</scope>
    <source>
        <strain evidence="6">ATCC 36951</strain>
    </source>
</reference>
<protein>
    <recommendedName>
        <fullName evidence="5">Zn(2)-C6 fungal-type domain-containing protein</fullName>
    </recommendedName>
</protein>
<dbReference type="InterPro" id="IPR036864">
    <property type="entry name" value="Zn2-C6_fun-type_DNA-bd_sf"/>
</dbReference>
<feature type="compositionally biased region" description="Polar residues" evidence="4">
    <location>
        <begin position="9"/>
        <end position="38"/>
    </location>
</feature>
<dbReference type="GO" id="GO:0008270">
    <property type="term" value="F:zinc ion binding"/>
    <property type="evidence" value="ECO:0007669"/>
    <property type="project" value="InterPro"/>
</dbReference>
<sequence length="952" mass="105068">MDSWMYVPSGSNGNNALPGNTNEGGSNSQRNSLDNTNAGTTTYSAIQAATYRDSTSPDQLQQGSTKPGGAHNPRIRRRNRQITSCLECRRRKLKCDKQAPCSNCTRFRRDCLYLAPALDPQSQQKLADIKEKMGALEKNLEREVAANNSKAHLGGSNVAKLTAEVKAEMAVAEEEEEDDAEEDEDGLEPTPLAALDQVYEETVDDELMDLGVQMGKMRISERIGGWIRPKLVEELNDTLEDVKAGKSRHSQSPAIIDHRELRPGAGPKLQASPKSYIGPGPDYIAPASSFFFPGTNMSTSLIDYLPSKNAADQLIAQYWHAVHYLARAVHRPTFEAQYTLFWGQIATGSEPVPAVQGIIFAAMFSAAVSMSNEQVMQRFGTSRNALVDSLRSGTEQALAKANFLRTTKVDTMQAFVMYLIPLVRSEVSRAHSALVGTAIRLAECMGLHRDGSFYNMTPVEIHVRRIIWHQLCFLDMRTCEATGPRPQIRKDDYDTKMPLNVDDMDLLDPNGPPTEDKPYWTDMTFMRIRAECQEMRRMVWYDIVALDKKKKTLTSVLVKVQKFRASMEERFLPMFDDSIPMQRLGHHIFEMHTKALHLQVLHRYLFSTTQRMPDRLRQVLIEAGLVQMECSMTFETDPAMTAWTWYRGAFNQYHAALLLMVEVYAYPMRREAARIWKCLDYIFEIPAHLAPKQKAELVLTDLRDRMEVYHQMRKLKVSNQMEQRVGGGKLGLYGRAEYRVVDSLGQMVQQNPNEFSPPPPVASSDSNSNPSESRQGSVAAPNQTNTTAAGGGQQGGGGGGGGDVQMSMMDDIDWAEWEKVFNPEIYTGDLNIPDFNMTDFTGPYTTTTNTSQTSTSTTQNPPSTAPLDPMTFNIQAAANISSLGITSSEALNVPTGMDGVGEGDLSDVQFPASTWFAPGIGSGAGQSQGGGGGGGGGYGSGWGSGQGRYGSG</sequence>
<accession>A0A6A6CS36</accession>
<dbReference type="Proteomes" id="UP000799537">
    <property type="component" value="Unassembled WGS sequence"/>
</dbReference>
<feature type="compositionally biased region" description="Polar residues" evidence="4">
    <location>
        <begin position="774"/>
        <end position="788"/>
    </location>
</feature>